<keyword evidence="2" id="KW-0489">Methyltransferase</keyword>
<dbReference type="InterPro" id="IPR029063">
    <property type="entry name" value="SAM-dependent_MTases_sf"/>
</dbReference>
<dbReference type="GO" id="GO:0008757">
    <property type="term" value="F:S-adenosylmethionine-dependent methyltransferase activity"/>
    <property type="evidence" value="ECO:0007669"/>
    <property type="project" value="InterPro"/>
</dbReference>
<evidence type="ECO:0000313" key="2">
    <source>
        <dbReference type="EMBL" id="HHW34833.1"/>
    </source>
</evidence>
<dbReference type="Proteomes" id="UP000580830">
    <property type="component" value="Unassembled WGS sequence"/>
</dbReference>
<organism evidence="2 3">
    <name type="scientific">Paracoccus solventivorans</name>
    <dbReference type="NCBI Taxonomy" id="53463"/>
    <lineage>
        <taxon>Bacteria</taxon>
        <taxon>Pseudomonadati</taxon>
        <taxon>Pseudomonadota</taxon>
        <taxon>Alphaproteobacteria</taxon>
        <taxon>Rhodobacterales</taxon>
        <taxon>Paracoccaceae</taxon>
        <taxon>Paracoccus</taxon>
    </lineage>
</organism>
<sequence length="228" mass="25049">MVSAPDLVPELVTDELDLIRRAVPVARADLLDLGCGDGAMARRLAATGARVTAVEVNAASIAPDPAVTVVEGRAEALPLADAGFDAVLMLKSLHHVPVARMEAGLREVARVLRPGGLLFCWEPVFAGPFNDIMRLFHDEQPQRAAALAALHRIIAEGTLEFRDERLFRTRIGFADFADFDRRMLHLPDLPQPVEGALLDQVRQAWDRIAAPRGGQFERLMRLTLARRP</sequence>
<gene>
    <name evidence="2" type="ORF">GXX24_11940</name>
</gene>
<reference evidence="2 3" key="1">
    <citation type="journal article" date="2020" name="Biotechnol. Biofuels">
        <title>New insights from the biogas microbiome by comprehensive genome-resolved metagenomics of nearly 1600 species originating from multiple anaerobic digesters.</title>
        <authorList>
            <person name="Campanaro S."/>
            <person name="Treu L."/>
            <person name="Rodriguez-R L.M."/>
            <person name="Kovalovszki A."/>
            <person name="Ziels R.M."/>
            <person name="Maus I."/>
            <person name="Zhu X."/>
            <person name="Kougias P.G."/>
            <person name="Basile A."/>
            <person name="Luo G."/>
            <person name="Schluter A."/>
            <person name="Konstantinidis K.T."/>
            <person name="Angelidaki I."/>
        </authorList>
    </citation>
    <scope>NUCLEOTIDE SEQUENCE [LARGE SCALE GENOMIC DNA]</scope>
    <source>
        <strain evidence="2">AS04akNAM_125</strain>
    </source>
</reference>
<dbReference type="RefSeq" id="WP_303730833.1">
    <property type="nucleotide sequence ID" value="NZ_DULP01000186.1"/>
</dbReference>
<protein>
    <submittedName>
        <fullName evidence="2">Class I SAM-dependent methyltransferase</fullName>
    </submittedName>
</protein>
<dbReference type="Gene3D" id="3.40.50.150">
    <property type="entry name" value="Vaccinia Virus protein VP39"/>
    <property type="match status" value="1"/>
</dbReference>
<evidence type="ECO:0000313" key="3">
    <source>
        <dbReference type="Proteomes" id="UP000580830"/>
    </source>
</evidence>
<dbReference type="CDD" id="cd02440">
    <property type="entry name" value="AdoMet_MTases"/>
    <property type="match status" value="1"/>
</dbReference>
<name>A0A832QZ20_9RHOB</name>
<proteinExistence type="predicted"/>
<dbReference type="PANTHER" id="PTHR43591">
    <property type="entry name" value="METHYLTRANSFERASE"/>
    <property type="match status" value="1"/>
</dbReference>
<dbReference type="GO" id="GO:0032259">
    <property type="term" value="P:methylation"/>
    <property type="evidence" value="ECO:0007669"/>
    <property type="project" value="UniProtKB-KW"/>
</dbReference>
<accession>A0A832QZ20</accession>
<dbReference type="InterPro" id="IPR013216">
    <property type="entry name" value="Methyltransf_11"/>
</dbReference>
<comment type="caution">
    <text evidence="2">The sequence shown here is derived from an EMBL/GenBank/DDBJ whole genome shotgun (WGS) entry which is preliminary data.</text>
</comment>
<dbReference type="AlphaFoldDB" id="A0A832QZ20"/>
<dbReference type="SUPFAM" id="SSF53335">
    <property type="entry name" value="S-adenosyl-L-methionine-dependent methyltransferases"/>
    <property type="match status" value="1"/>
</dbReference>
<evidence type="ECO:0000259" key="1">
    <source>
        <dbReference type="Pfam" id="PF08241"/>
    </source>
</evidence>
<dbReference type="Pfam" id="PF08241">
    <property type="entry name" value="Methyltransf_11"/>
    <property type="match status" value="1"/>
</dbReference>
<dbReference type="EMBL" id="DULP01000186">
    <property type="protein sequence ID" value="HHW34833.1"/>
    <property type="molecule type" value="Genomic_DNA"/>
</dbReference>
<feature type="domain" description="Methyltransferase type 11" evidence="1">
    <location>
        <begin position="31"/>
        <end position="120"/>
    </location>
</feature>
<keyword evidence="2" id="KW-0808">Transferase</keyword>
<dbReference type="PANTHER" id="PTHR43591:SF24">
    <property type="entry name" value="2-METHOXY-6-POLYPRENYL-1,4-BENZOQUINOL METHYLASE, MITOCHONDRIAL"/>
    <property type="match status" value="1"/>
</dbReference>